<reference evidence="1 2" key="1">
    <citation type="submission" date="2018-03" db="EMBL/GenBank/DDBJ databases">
        <title>Genomic Encyclopedia of Archaeal and Bacterial Type Strains, Phase II (KMG-II): from individual species to whole genera.</title>
        <authorList>
            <person name="Goeker M."/>
        </authorList>
    </citation>
    <scope>NUCLEOTIDE SEQUENCE [LARGE SCALE GENOMIC DNA]</scope>
    <source>
        <strain evidence="1 2">DSM 28229</strain>
    </source>
</reference>
<dbReference type="EMBL" id="QGDO01000005">
    <property type="protein sequence ID" value="PWJ40077.1"/>
    <property type="molecule type" value="Genomic_DNA"/>
</dbReference>
<dbReference type="RefSeq" id="WP_109620481.1">
    <property type="nucleotide sequence ID" value="NZ_QGDO01000005.1"/>
</dbReference>
<name>A0A315Z6Q9_SEDFL</name>
<dbReference type="AlphaFoldDB" id="A0A315Z6Q9"/>
<gene>
    <name evidence="1" type="ORF">BC781_105140</name>
</gene>
<keyword evidence="2" id="KW-1185">Reference proteome</keyword>
<evidence type="ECO:0008006" key="3">
    <source>
        <dbReference type="Google" id="ProtNLM"/>
    </source>
</evidence>
<evidence type="ECO:0000313" key="2">
    <source>
        <dbReference type="Proteomes" id="UP000245535"/>
    </source>
</evidence>
<organism evidence="1 2">
    <name type="scientific">Sediminitomix flava</name>
    <dbReference type="NCBI Taxonomy" id="379075"/>
    <lineage>
        <taxon>Bacteria</taxon>
        <taxon>Pseudomonadati</taxon>
        <taxon>Bacteroidota</taxon>
        <taxon>Cytophagia</taxon>
        <taxon>Cytophagales</taxon>
        <taxon>Flammeovirgaceae</taxon>
        <taxon>Sediminitomix</taxon>
    </lineage>
</organism>
<accession>A0A315Z6Q9</accession>
<evidence type="ECO:0000313" key="1">
    <source>
        <dbReference type="EMBL" id="PWJ40077.1"/>
    </source>
</evidence>
<sequence>MYNYLESHVTFEKDTIHKNLICEISGFVDDEKFKESLLSYLRLLSKFPVDCVIWDFSFLQSGWDTLNEWITESILPALISTGVKKVAVVCGEDAFNEFSYIRLELMVNTQHLPIELVKCNTTNAAKVWSRN</sequence>
<comment type="caution">
    <text evidence="1">The sequence shown here is derived from an EMBL/GenBank/DDBJ whole genome shotgun (WGS) entry which is preliminary data.</text>
</comment>
<protein>
    <recommendedName>
        <fullName evidence="3">SpoIIAA-like protein</fullName>
    </recommendedName>
</protein>
<proteinExistence type="predicted"/>
<dbReference type="Proteomes" id="UP000245535">
    <property type="component" value="Unassembled WGS sequence"/>
</dbReference>